<protein>
    <submittedName>
        <fullName evidence="2">Uncharacterized protein</fullName>
    </submittedName>
</protein>
<feature type="region of interest" description="Disordered" evidence="1">
    <location>
        <begin position="58"/>
        <end position="97"/>
    </location>
</feature>
<reference evidence="2" key="2">
    <citation type="submission" date="2020-07" db="EMBL/GenBank/DDBJ databases">
        <authorList>
            <person name="Vera ALvarez R."/>
            <person name="Arias-Moreno D.M."/>
            <person name="Jimenez-Jacinto V."/>
            <person name="Jimenez-Bremont J.F."/>
            <person name="Swaminathan K."/>
            <person name="Moose S.P."/>
            <person name="Guerrero-Gonzalez M.L."/>
            <person name="Marino-Ramirez L."/>
            <person name="Landsman D."/>
            <person name="Rodriguez-Kessler M."/>
            <person name="Delgado-Sanchez P."/>
        </authorList>
    </citation>
    <scope>NUCLEOTIDE SEQUENCE</scope>
    <source>
        <tissue evidence="2">Cladode</tissue>
    </source>
</reference>
<evidence type="ECO:0000313" key="2">
    <source>
        <dbReference type="EMBL" id="MBA4648280.1"/>
    </source>
</evidence>
<sequence>MIIPLNFDVNMPLTFLTLNLLAGKIITHRTIHLHNHFFLNNHHLNLPWNSGKAVQSKHARPDITNQIRRGENPVHGDRHGYVHTEGPTGPGQSPRAMTVPHQALPVVDGRGGVAELERGRIRILDRNIRGHGDVESRL</sequence>
<organism evidence="2">
    <name type="scientific">Opuntia streptacantha</name>
    <name type="common">Prickly pear cactus</name>
    <name type="synonym">Opuntia cardona</name>
    <dbReference type="NCBI Taxonomy" id="393608"/>
    <lineage>
        <taxon>Eukaryota</taxon>
        <taxon>Viridiplantae</taxon>
        <taxon>Streptophyta</taxon>
        <taxon>Embryophyta</taxon>
        <taxon>Tracheophyta</taxon>
        <taxon>Spermatophyta</taxon>
        <taxon>Magnoliopsida</taxon>
        <taxon>eudicotyledons</taxon>
        <taxon>Gunneridae</taxon>
        <taxon>Pentapetalae</taxon>
        <taxon>Caryophyllales</taxon>
        <taxon>Cactineae</taxon>
        <taxon>Cactaceae</taxon>
        <taxon>Opuntioideae</taxon>
        <taxon>Opuntia</taxon>
    </lineage>
</organism>
<evidence type="ECO:0000256" key="1">
    <source>
        <dbReference type="SAM" id="MobiDB-lite"/>
    </source>
</evidence>
<name>A0A7C9DP78_OPUST</name>
<feature type="compositionally biased region" description="Basic and acidic residues" evidence="1">
    <location>
        <begin position="68"/>
        <end position="82"/>
    </location>
</feature>
<dbReference type="AlphaFoldDB" id="A0A7C9DP78"/>
<reference evidence="2" key="1">
    <citation type="journal article" date="2013" name="J. Plant Res.">
        <title>Effect of fungi and light on seed germination of three Opuntia species from semiarid lands of central Mexico.</title>
        <authorList>
            <person name="Delgado-Sanchez P."/>
            <person name="Jimenez-Bremont J.F."/>
            <person name="Guerrero-Gonzalez Mde L."/>
            <person name="Flores J."/>
        </authorList>
    </citation>
    <scope>NUCLEOTIDE SEQUENCE</scope>
    <source>
        <tissue evidence="2">Cladode</tissue>
    </source>
</reference>
<dbReference type="EMBL" id="GISG01155071">
    <property type="protein sequence ID" value="MBA4648280.1"/>
    <property type="molecule type" value="Transcribed_RNA"/>
</dbReference>
<proteinExistence type="predicted"/>
<accession>A0A7C9DP78</accession>